<sequence>MGAVSTFKGQLVYLKECRVCHLSSKIFVGTHSSSEWEKMLDAKGKRLSDIHLNAEEKYVNSKDRIRKSSHKYFKSEYYSKKYHELRDFIVESAKKNEARDAIYRE</sequence>
<name>A0A4U2Z9U5_9BACT</name>
<evidence type="ECO:0000313" key="1">
    <source>
        <dbReference type="EMBL" id="TKI70382.1"/>
    </source>
</evidence>
<organism evidence="1 2">
    <name type="scientific">Sulfurimonas crateris</name>
    <dbReference type="NCBI Taxonomy" id="2574727"/>
    <lineage>
        <taxon>Bacteria</taxon>
        <taxon>Pseudomonadati</taxon>
        <taxon>Campylobacterota</taxon>
        <taxon>Epsilonproteobacteria</taxon>
        <taxon>Campylobacterales</taxon>
        <taxon>Sulfurimonadaceae</taxon>
        <taxon>Sulfurimonas</taxon>
    </lineage>
</organism>
<comment type="caution">
    <text evidence="1">The sequence shown here is derived from an EMBL/GenBank/DDBJ whole genome shotgun (WGS) entry which is preliminary data.</text>
</comment>
<dbReference type="EMBL" id="SZPX01000002">
    <property type="protein sequence ID" value="TKI70382.1"/>
    <property type="molecule type" value="Genomic_DNA"/>
</dbReference>
<protein>
    <recommendedName>
        <fullName evidence="3">Cytochrome C</fullName>
    </recommendedName>
</protein>
<keyword evidence="2" id="KW-1185">Reference proteome</keyword>
<accession>A0A4U2Z9U5</accession>
<dbReference type="Proteomes" id="UP000309561">
    <property type="component" value="Unassembled WGS sequence"/>
</dbReference>
<dbReference type="AlphaFoldDB" id="A0A4U2Z9U5"/>
<proteinExistence type="predicted"/>
<reference evidence="1 2" key="1">
    <citation type="submission" date="2019-04" db="EMBL/GenBank/DDBJ databases">
        <title>Sulfurimonas crateris sp. nov. a facultative anaerobic sulfur-oxidizing chemolithautotrophic bacterium isolated from a terrestrial mud vulcano.</title>
        <authorList>
            <person name="Ratnikova N.M."/>
            <person name="Slobodkin A.I."/>
            <person name="Merkel A.Y."/>
            <person name="Novikov A."/>
            <person name="Bonch-Osmolovskaya E.A."/>
            <person name="Slobodkina G.B."/>
        </authorList>
    </citation>
    <scope>NUCLEOTIDE SEQUENCE [LARGE SCALE GENOMIC DNA]</scope>
    <source>
        <strain evidence="1 2">SN118</strain>
    </source>
</reference>
<evidence type="ECO:0008006" key="3">
    <source>
        <dbReference type="Google" id="ProtNLM"/>
    </source>
</evidence>
<evidence type="ECO:0000313" key="2">
    <source>
        <dbReference type="Proteomes" id="UP000309561"/>
    </source>
</evidence>
<gene>
    <name evidence="1" type="ORF">FCU45_03605</name>
</gene>